<dbReference type="RefSeq" id="WP_066919157.1">
    <property type="nucleotide sequence ID" value="NZ_CP011971.1"/>
</dbReference>
<dbReference type="PANTHER" id="PTHR32309">
    <property type="entry name" value="TYROSINE-PROTEIN KINASE"/>
    <property type="match status" value="1"/>
</dbReference>
<dbReference type="InterPro" id="IPR050445">
    <property type="entry name" value="Bact_polysacc_biosynth/exp"/>
</dbReference>
<dbReference type="STRING" id="465721.ACG33_04770"/>
<evidence type="ECO:0000256" key="1">
    <source>
        <dbReference type="SAM" id="Phobius"/>
    </source>
</evidence>
<sequence>MTLLEFFFIVGRYRWLLLATSLTIGTLAGLYAASKEPLYGAEVTMMPAGTAEELGVTSRLGGQLGSLVSLGGFGVSVGAAKDEALAILKSRQFTEEFIDDMGLMKILYSSLWNSKEERWLAEEGTQIPTMGSAYRRFRDSIRFIKEDQKTGLVSLEIRWFDRIQAAEWANAMIQRLNERMRLRSIEQAEKSIAYLNSQLEATALVEVRQSIFGLIEKNIRQIMLARGRGEFAFKIIDPAVPAEEDNVLNVHPSLFVALGTIVGLMFGLMISFAHFFLIVDSRWKLRASNEKGLRGVAAAEKSP</sequence>
<protein>
    <recommendedName>
        <fullName evidence="4">Polysaccharide chain length determinant N-terminal domain-containing protein</fullName>
    </recommendedName>
</protein>
<dbReference type="KEGG" id="sdf:ACG33_04770"/>
<evidence type="ECO:0008006" key="4">
    <source>
        <dbReference type="Google" id="ProtNLM"/>
    </source>
</evidence>
<organism evidence="2 3">
    <name type="scientific">Steroidobacter denitrificans</name>
    <dbReference type="NCBI Taxonomy" id="465721"/>
    <lineage>
        <taxon>Bacteria</taxon>
        <taxon>Pseudomonadati</taxon>
        <taxon>Pseudomonadota</taxon>
        <taxon>Gammaproteobacteria</taxon>
        <taxon>Steroidobacterales</taxon>
        <taxon>Steroidobacteraceae</taxon>
        <taxon>Steroidobacter</taxon>
    </lineage>
</organism>
<accession>A0A127F7K3</accession>
<dbReference type="GO" id="GO:0005886">
    <property type="term" value="C:plasma membrane"/>
    <property type="evidence" value="ECO:0007669"/>
    <property type="project" value="TreeGrafter"/>
</dbReference>
<evidence type="ECO:0000313" key="3">
    <source>
        <dbReference type="Proteomes" id="UP000070250"/>
    </source>
</evidence>
<keyword evidence="1" id="KW-0812">Transmembrane</keyword>
<dbReference type="PANTHER" id="PTHR32309:SF13">
    <property type="entry name" value="FERRIC ENTEROBACTIN TRANSPORT PROTEIN FEPE"/>
    <property type="match status" value="1"/>
</dbReference>
<dbReference type="GO" id="GO:0004713">
    <property type="term" value="F:protein tyrosine kinase activity"/>
    <property type="evidence" value="ECO:0007669"/>
    <property type="project" value="TreeGrafter"/>
</dbReference>
<keyword evidence="1" id="KW-0472">Membrane</keyword>
<feature type="transmembrane region" description="Helical" evidence="1">
    <location>
        <begin position="254"/>
        <end position="279"/>
    </location>
</feature>
<dbReference type="Proteomes" id="UP000070250">
    <property type="component" value="Chromosome"/>
</dbReference>
<keyword evidence="1" id="KW-1133">Transmembrane helix</keyword>
<reference evidence="2 3" key="1">
    <citation type="submission" date="2015-06" db="EMBL/GenBank/DDBJ databases">
        <title>A Comprehensive Approach to Explore the Metabolic and Phylogenetic Diversity of Bacterial Steroid Degradation in the Environment: Testosterone as an Example.</title>
        <authorList>
            <person name="Yang F.-C."/>
            <person name="Chen Y.-L."/>
            <person name="Yu C.-P."/>
            <person name="Tang S.-L."/>
            <person name="Wang P.-H."/>
            <person name="Ismail W."/>
            <person name="Wang C.-H."/>
            <person name="Yang C.-Y."/>
            <person name="Chiang Y.-R."/>
        </authorList>
    </citation>
    <scope>NUCLEOTIDE SEQUENCE [LARGE SCALE GENOMIC DNA]</scope>
    <source>
        <strain evidence="2 3">DSM 18526</strain>
    </source>
</reference>
<dbReference type="OrthoDB" id="9775724at2"/>
<proteinExistence type="predicted"/>
<name>A0A127F7K3_STEDE</name>
<dbReference type="AlphaFoldDB" id="A0A127F7K3"/>
<gene>
    <name evidence="2" type="ORF">ACG33_04770</name>
</gene>
<keyword evidence="3" id="KW-1185">Reference proteome</keyword>
<evidence type="ECO:0000313" key="2">
    <source>
        <dbReference type="EMBL" id="AMN46426.1"/>
    </source>
</evidence>
<dbReference type="EMBL" id="CP011971">
    <property type="protein sequence ID" value="AMN46426.1"/>
    <property type="molecule type" value="Genomic_DNA"/>
</dbReference>